<accession>A0ABQ8FQI3</accession>
<sequence length="318" mass="33981">MKTVVSSAAAIAAVTVDAAAIPDVSGTLQNILQNTHGSDLYNYPTDLTRGIIPKPFHSHNDYWRDVPFYSGLSYGAVSTEADVWLVNGTLHVGHEESALTSARTFASLYIDPILDTLHRQNPITPFAPNPTKNGVFDTSSGQTLYLWIDLKTSADDTFPAAHAALQPLRDAGFLTTYYPGNDTLVKGAVTAIGTGNTRLSDVLDQDAAVRDVFYDAPLAALPENITGPEISPIASTQFSAHFGKVTSADVPALNDSSLALLKEQVDAAHAKGIGARYWDTPGYPIGTRNAVWRTLIDAGVDLLNVDDLAGAAGLWERE</sequence>
<comment type="caution">
    <text evidence="2">The sequence shown here is derived from an EMBL/GenBank/DDBJ whole genome shotgun (WGS) entry which is preliminary data.</text>
</comment>
<dbReference type="PANTHER" id="PTHR31571:SF5">
    <property type="entry name" value="ALTERED INHERITANCE OF MITOCHONDRIA PROTEIN 6"/>
    <property type="match status" value="1"/>
</dbReference>
<proteinExistence type="inferred from homology"/>
<evidence type="ECO:0008006" key="4">
    <source>
        <dbReference type="Google" id="ProtNLM"/>
    </source>
</evidence>
<reference evidence="2 3" key="1">
    <citation type="journal article" date="2021" name="Nat. Commun.">
        <title>Genetic determinants of endophytism in the Arabidopsis root mycobiome.</title>
        <authorList>
            <person name="Mesny F."/>
            <person name="Miyauchi S."/>
            <person name="Thiergart T."/>
            <person name="Pickel B."/>
            <person name="Atanasova L."/>
            <person name="Karlsson M."/>
            <person name="Huettel B."/>
            <person name="Barry K.W."/>
            <person name="Haridas S."/>
            <person name="Chen C."/>
            <person name="Bauer D."/>
            <person name="Andreopoulos W."/>
            <person name="Pangilinan J."/>
            <person name="LaButti K."/>
            <person name="Riley R."/>
            <person name="Lipzen A."/>
            <person name="Clum A."/>
            <person name="Drula E."/>
            <person name="Henrissat B."/>
            <person name="Kohler A."/>
            <person name="Grigoriev I.V."/>
            <person name="Martin F.M."/>
            <person name="Hacquard S."/>
        </authorList>
    </citation>
    <scope>NUCLEOTIDE SEQUENCE [LARGE SCALE GENOMIC DNA]</scope>
    <source>
        <strain evidence="2 3">MPI-SDFR-AT-0080</strain>
    </source>
</reference>
<organism evidence="2 3">
    <name type="scientific">Macrophomina phaseolina</name>
    <dbReference type="NCBI Taxonomy" id="35725"/>
    <lineage>
        <taxon>Eukaryota</taxon>
        <taxon>Fungi</taxon>
        <taxon>Dikarya</taxon>
        <taxon>Ascomycota</taxon>
        <taxon>Pezizomycotina</taxon>
        <taxon>Dothideomycetes</taxon>
        <taxon>Dothideomycetes incertae sedis</taxon>
        <taxon>Botryosphaeriales</taxon>
        <taxon>Botryosphaeriaceae</taxon>
        <taxon>Macrophomina</taxon>
    </lineage>
</organism>
<dbReference type="PANTHER" id="PTHR31571">
    <property type="entry name" value="ALTERED INHERITANCE OF MITOCHONDRIA PROTEIN 6"/>
    <property type="match status" value="1"/>
</dbReference>
<dbReference type="SUPFAM" id="SSF51695">
    <property type="entry name" value="PLC-like phosphodiesterases"/>
    <property type="match status" value="1"/>
</dbReference>
<protein>
    <recommendedName>
        <fullName evidence="4">Altered inheritance of mitochondria protein 6</fullName>
    </recommendedName>
</protein>
<evidence type="ECO:0000256" key="1">
    <source>
        <dbReference type="ARBA" id="ARBA00008858"/>
    </source>
</evidence>
<comment type="similarity">
    <text evidence="1">Belongs to the AIM6 family.</text>
</comment>
<evidence type="ECO:0000313" key="2">
    <source>
        <dbReference type="EMBL" id="KAH7012364.1"/>
    </source>
</evidence>
<dbReference type="EMBL" id="JAGTJR010000089">
    <property type="protein sequence ID" value="KAH7012364.1"/>
    <property type="molecule type" value="Genomic_DNA"/>
</dbReference>
<evidence type="ECO:0000313" key="3">
    <source>
        <dbReference type="Proteomes" id="UP000774617"/>
    </source>
</evidence>
<name>A0ABQ8FQI3_9PEZI</name>
<dbReference type="Proteomes" id="UP000774617">
    <property type="component" value="Unassembled WGS sequence"/>
</dbReference>
<gene>
    <name evidence="2" type="ORF">B0J12DRAFT_690377</name>
</gene>
<keyword evidence="3" id="KW-1185">Reference proteome</keyword>
<dbReference type="InterPro" id="IPR017946">
    <property type="entry name" value="PLC-like_Pdiesterase_TIM-brl"/>
</dbReference>
<dbReference type="InterPro" id="IPR051236">
    <property type="entry name" value="HAT_RTT109-like"/>
</dbReference>